<dbReference type="InterPro" id="IPR010982">
    <property type="entry name" value="Lambda_DNA-bd_dom_sf"/>
</dbReference>
<proteinExistence type="predicted"/>
<name>A0ABP2PAB0_9BURK</name>
<reference evidence="2 3" key="1">
    <citation type="journal article" date="2012" name="J. Bacteriol.">
        <title>Draft Genome Sequence of the Soil Bacterium Burkholderia terrae Strain BS001, Which Interacts with Fungal Surface Structures.</title>
        <authorList>
            <person name="Nazir R."/>
            <person name="Hansen M.A."/>
            <person name="Sorensen S."/>
            <person name="van Elsas J.D."/>
        </authorList>
    </citation>
    <scope>NUCLEOTIDE SEQUENCE [LARGE SCALE GENOMIC DNA]</scope>
    <source>
        <strain evidence="2 3">BS001</strain>
    </source>
</reference>
<dbReference type="SUPFAM" id="SSF47413">
    <property type="entry name" value="lambda repressor-like DNA-binding domains"/>
    <property type="match status" value="1"/>
</dbReference>
<gene>
    <name evidence="2" type="ORF">WQE_43169</name>
</gene>
<dbReference type="EMBL" id="AKAU01000265">
    <property type="protein sequence ID" value="EIM94687.1"/>
    <property type="molecule type" value="Genomic_DNA"/>
</dbReference>
<dbReference type="Proteomes" id="UP000004980">
    <property type="component" value="Unassembled WGS sequence"/>
</dbReference>
<protein>
    <recommendedName>
        <fullName evidence="1">HTH cro/C1-type domain-containing protein</fullName>
    </recommendedName>
</protein>
<sequence>MIRAMKTILGYLDAVKDQLNLRSDNAISKALGISRATVSRYRAGICVFDDEVCFTVARILDINPLEVIVAAHSARARDAQEKTRWASYWKDFSANFIVARASCRD</sequence>
<evidence type="ECO:0000259" key="1">
    <source>
        <dbReference type="PROSITE" id="PS50943"/>
    </source>
</evidence>
<dbReference type="CDD" id="cd00093">
    <property type="entry name" value="HTH_XRE"/>
    <property type="match status" value="1"/>
</dbReference>
<dbReference type="InterPro" id="IPR001387">
    <property type="entry name" value="Cro/C1-type_HTH"/>
</dbReference>
<organism evidence="2 3">
    <name type="scientific">Paraburkholderia hospita</name>
    <dbReference type="NCBI Taxonomy" id="169430"/>
    <lineage>
        <taxon>Bacteria</taxon>
        <taxon>Pseudomonadati</taxon>
        <taxon>Pseudomonadota</taxon>
        <taxon>Betaproteobacteria</taxon>
        <taxon>Burkholderiales</taxon>
        <taxon>Burkholderiaceae</taxon>
        <taxon>Paraburkholderia</taxon>
    </lineage>
</organism>
<comment type="caution">
    <text evidence="2">The sequence shown here is derived from an EMBL/GenBank/DDBJ whole genome shotgun (WGS) entry which is preliminary data.</text>
</comment>
<evidence type="ECO:0000313" key="2">
    <source>
        <dbReference type="EMBL" id="EIM94687.1"/>
    </source>
</evidence>
<accession>A0ABP2PAB0</accession>
<evidence type="ECO:0000313" key="3">
    <source>
        <dbReference type="Proteomes" id="UP000004980"/>
    </source>
</evidence>
<feature type="domain" description="HTH cro/C1-type" evidence="1">
    <location>
        <begin position="28"/>
        <end position="67"/>
    </location>
</feature>
<keyword evidence="3" id="KW-1185">Reference proteome</keyword>
<dbReference type="PROSITE" id="PS50943">
    <property type="entry name" value="HTH_CROC1"/>
    <property type="match status" value="1"/>
</dbReference>